<reference evidence="2 3" key="1">
    <citation type="journal article" date="2019" name="Commun. Biol.">
        <title>The bagworm genome reveals a unique fibroin gene that provides high tensile strength.</title>
        <authorList>
            <person name="Kono N."/>
            <person name="Nakamura H."/>
            <person name="Ohtoshi R."/>
            <person name="Tomita M."/>
            <person name="Numata K."/>
            <person name="Arakawa K."/>
        </authorList>
    </citation>
    <scope>NUCLEOTIDE SEQUENCE [LARGE SCALE GENOMIC DNA]</scope>
</reference>
<sequence>MLKQLCSLWFEIYAIAVSLGRGADARRAVSVARRTVTHMPGPVALIRTDGLRSLTVNFPILTLYRLTTRSLKNTNGLGSSPRTDEFSHSRSPMLRYRPAPLIKSDKNLVPWFSRSFKVRLRNIRAAPCRLAEIVPSKECPRAVRWPPASAPECVSLARSDNASRWATIPARAQQLLIIMPIYTGGGRGADDF</sequence>
<gene>
    <name evidence="2" type="ORF">EVAR_37382_1</name>
</gene>
<evidence type="ECO:0000256" key="1">
    <source>
        <dbReference type="SAM" id="SignalP"/>
    </source>
</evidence>
<comment type="caution">
    <text evidence="2">The sequence shown here is derived from an EMBL/GenBank/DDBJ whole genome shotgun (WGS) entry which is preliminary data.</text>
</comment>
<proteinExistence type="predicted"/>
<dbReference type="Proteomes" id="UP000299102">
    <property type="component" value="Unassembled WGS sequence"/>
</dbReference>
<organism evidence="2 3">
    <name type="scientific">Eumeta variegata</name>
    <name type="common">Bagworm moth</name>
    <name type="synonym">Eumeta japonica</name>
    <dbReference type="NCBI Taxonomy" id="151549"/>
    <lineage>
        <taxon>Eukaryota</taxon>
        <taxon>Metazoa</taxon>
        <taxon>Ecdysozoa</taxon>
        <taxon>Arthropoda</taxon>
        <taxon>Hexapoda</taxon>
        <taxon>Insecta</taxon>
        <taxon>Pterygota</taxon>
        <taxon>Neoptera</taxon>
        <taxon>Endopterygota</taxon>
        <taxon>Lepidoptera</taxon>
        <taxon>Glossata</taxon>
        <taxon>Ditrysia</taxon>
        <taxon>Tineoidea</taxon>
        <taxon>Psychidae</taxon>
        <taxon>Oiketicinae</taxon>
        <taxon>Eumeta</taxon>
    </lineage>
</organism>
<evidence type="ECO:0000313" key="2">
    <source>
        <dbReference type="EMBL" id="GBP90322.1"/>
    </source>
</evidence>
<dbReference type="EMBL" id="BGZK01002076">
    <property type="protein sequence ID" value="GBP90322.1"/>
    <property type="molecule type" value="Genomic_DNA"/>
</dbReference>
<accession>A0A4C1ZSC6</accession>
<feature type="chain" id="PRO_5020039106" evidence="1">
    <location>
        <begin position="26"/>
        <end position="192"/>
    </location>
</feature>
<name>A0A4C1ZSC6_EUMVA</name>
<keyword evidence="1" id="KW-0732">Signal</keyword>
<protein>
    <submittedName>
        <fullName evidence="2">Uncharacterized protein</fullName>
    </submittedName>
</protein>
<evidence type="ECO:0000313" key="3">
    <source>
        <dbReference type="Proteomes" id="UP000299102"/>
    </source>
</evidence>
<dbReference type="AlphaFoldDB" id="A0A4C1ZSC6"/>
<keyword evidence="3" id="KW-1185">Reference proteome</keyword>
<feature type="signal peptide" evidence="1">
    <location>
        <begin position="1"/>
        <end position="25"/>
    </location>
</feature>